<dbReference type="PROSITE" id="PS51755">
    <property type="entry name" value="OMPR_PHOB"/>
    <property type="match status" value="1"/>
</dbReference>
<dbReference type="CDD" id="cd00383">
    <property type="entry name" value="trans_reg_C"/>
    <property type="match status" value="1"/>
</dbReference>
<evidence type="ECO:0000313" key="11">
    <source>
        <dbReference type="Proteomes" id="UP001056164"/>
    </source>
</evidence>
<accession>A0ABY5BX39</accession>
<proteinExistence type="predicted"/>
<evidence type="ECO:0000259" key="9">
    <source>
        <dbReference type="PROSITE" id="PS51755"/>
    </source>
</evidence>
<dbReference type="InterPro" id="IPR011006">
    <property type="entry name" value="CheY-like_superfamily"/>
</dbReference>
<evidence type="ECO:0000256" key="7">
    <source>
        <dbReference type="PROSITE-ProRule" id="PRU01091"/>
    </source>
</evidence>
<dbReference type="RefSeq" id="WP_252794611.1">
    <property type="nucleotide sequence ID" value="NZ_CP097121.1"/>
</dbReference>
<dbReference type="InterPro" id="IPR039420">
    <property type="entry name" value="WalR-like"/>
</dbReference>
<gene>
    <name evidence="10" type="ORF">M3M37_05020</name>
</gene>
<evidence type="ECO:0000256" key="1">
    <source>
        <dbReference type="ARBA" id="ARBA00022553"/>
    </source>
</evidence>
<feature type="DNA-binding region" description="OmpR/PhoB-type" evidence="7">
    <location>
        <begin position="132"/>
        <end position="233"/>
    </location>
</feature>
<sequence>MQHVTLVTKQLRLAIDLGQAFNDHDFFVDTVDDPTQVASVMEQKQSGGLLWDLTAFPLDQFETQLHEFRHMNQLPIIILANSPELATTIFQAGFDDYVIAPWDAFELLARFEQKHQLYMQLSQTKSPQSPKRPNLRFDDVVIDRQKYKAFKQNQDLGLTPKELKLLLYLIEHAPQVLSRAQLLEGVWGDQYDISETSRMVDIHISHLRDKIEVDPKHPKHIKTVRGFGYHFVGNYQIKKS</sequence>
<feature type="domain" description="OmpR/PhoB-type" evidence="9">
    <location>
        <begin position="132"/>
        <end position="233"/>
    </location>
</feature>
<dbReference type="Gene3D" id="3.40.50.2300">
    <property type="match status" value="1"/>
</dbReference>
<dbReference type="InterPro" id="IPR036388">
    <property type="entry name" value="WH-like_DNA-bd_sf"/>
</dbReference>
<evidence type="ECO:0000259" key="8">
    <source>
        <dbReference type="PROSITE" id="PS50110"/>
    </source>
</evidence>
<dbReference type="Pfam" id="PF00486">
    <property type="entry name" value="Trans_reg_C"/>
    <property type="match status" value="1"/>
</dbReference>
<keyword evidence="2" id="KW-0902">Two-component regulatory system</keyword>
<feature type="domain" description="Response regulatory" evidence="8">
    <location>
        <begin position="3"/>
        <end position="115"/>
    </location>
</feature>
<dbReference type="InterPro" id="IPR001867">
    <property type="entry name" value="OmpR/PhoB-type_DNA-bd"/>
</dbReference>
<reference evidence="10" key="1">
    <citation type="submission" date="2022-05" db="EMBL/GenBank/DDBJ databases">
        <authorList>
            <person name="Oliphant S.A."/>
            <person name="Watson-Haigh N.S."/>
            <person name="Sumby K.M."/>
            <person name="Gardner J.M."/>
            <person name="Jiranek V."/>
        </authorList>
    </citation>
    <scope>NUCLEOTIDE SEQUENCE</scope>
    <source>
        <strain evidence="10">KI4_A6</strain>
    </source>
</reference>
<evidence type="ECO:0000256" key="2">
    <source>
        <dbReference type="ARBA" id="ARBA00023012"/>
    </source>
</evidence>
<keyword evidence="1 6" id="KW-0597">Phosphoprotein</keyword>
<evidence type="ECO:0000256" key="3">
    <source>
        <dbReference type="ARBA" id="ARBA00023015"/>
    </source>
</evidence>
<evidence type="ECO:0000256" key="5">
    <source>
        <dbReference type="ARBA" id="ARBA00023163"/>
    </source>
</evidence>
<dbReference type="Gene3D" id="1.10.10.10">
    <property type="entry name" value="Winged helix-like DNA-binding domain superfamily/Winged helix DNA-binding domain"/>
    <property type="match status" value="1"/>
</dbReference>
<evidence type="ECO:0000313" key="10">
    <source>
        <dbReference type="EMBL" id="USS90208.1"/>
    </source>
</evidence>
<keyword evidence="5" id="KW-0804">Transcription</keyword>
<evidence type="ECO:0000256" key="4">
    <source>
        <dbReference type="ARBA" id="ARBA00023125"/>
    </source>
</evidence>
<dbReference type="SMART" id="SM00862">
    <property type="entry name" value="Trans_reg_C"/>
    <property type="match status" value="1"/>
</dbReference>
<dbReference type="PANTHER" id="PTHR48111:SF1">
    <property type="entry name" value="TWO-COMPONENT RESPONSE REGULATOR ORR33"/>
    <property type="match status" value="1"/>
</dbReference>
<dbReference type="InterPro" id="IPR001789">
    <property type="entry name" value="Sig_transdc_resp-reg_receiver"/>
</dbReference>
<keyword evidence="3" id="KW-0805">Transcription regulation</keyword>
<keyword evidence="11" id="KW-1185">Reference proteome</keyword>
<dbReference type="Proteomes" id="UP001056164">
    <property type="component" value="Chromosome"/>
</dbReference>
<dbReference type="EMBL" id="CP097121">
    <property type="protein sequence ID" value="USS90208.1"/>
    <property type="molecule type" value="Genomic_DNA"/>
</dbReference>
<evidence type="ECO:0000256" key="6">
    <source>
        <dbReference type="PROSITE-ProRule" id="PRU00169"/>
    </source>
</evidence>
<organism evidence="10 11">
    <name type="scientific">Fructilactobacillus carniphilus</name>
    <dbReference type="NCBI Taxonomy" id="2940297"/>
    <lineage>
        <taxon>Bacteria</taxon>
        <taxon>Bacillati</taxon>
        <taxon>Bacillota</taxon>
        <taxon>Bacilli</taxon>
        <taxon>Lactobacillales</taxon>
        <taxon>Lactobacillaceae</taxon>
        <taxon>Fructilactobacillus</taxon>
    </lineage>
</organism>
<dbReference type="SUPFAM" id="SSF46894">
    <property type="entry name" value="C-terminal effector domain of the bipartite response regulators"/>
    <property type="match status" value="1"/>
</dbReference>
<dbReference type="PANTHER" id="PTHR48111">
    <property type="entry name" value="REGULATOR OF RPOS"/>
    <property type="match status" value="1"/>
</dbReference>
<dbReference type="SUPFAM" id="SSF52172">
    <property type="entry name" value="CheY-like"/>
    <property type="match status" value="1"/>
</dbReference>
<dbReference type="PROSITE" id="PS50110">
    <property type="entry name" value="RESPONSE_REGULATORY"/>
    <property type="match status" value="1"/>
</dbReference>
<dbReference type="InterPro" id="IPR016032">
    <property type="entry name" value="Sig_transdc_resp-reg_C-effctor"/>
</dbReference>
<feature type="modified residue" description="4-aspartylphosphate" evidence="6">
    <location>
        <position position="52"/>
    </location>
</feature>
<protein>
    <submittedName>
        <fullName evidence="10">Response regulator transcription factor</fullName>
    </submittedName>
</protein>
<name>A0ABY5BX39_9LACO</name>
<keyword evidence="4 7" id="KW-0238">DNA-binding</keyword>